<protein>
    <recommendedName>
        <fullName evidence="7">Enoyl reductase (ER) domain-containing protein</fullName>
    </recommendedName>
</protein>
<evidence type="ECO:0000313" key="8">
    <source>
        <dbReference type="EMBL" id="CRG89049.1"/>
    </source>
</evidence>
<dbReference type="GO" id="GO:0004022">
    <property type="term" value="F:alcohol dehydrogenase (NAD+) activity"/>
    <property type="evidence" value="ECO:0007669"/>
    <property type="project" value="TreeGrafter"/>
</dbReference>
<dbReference type="PROSITE" id="PS00059">
    <property type="entry name" value="ADH_ZINC"/>
    <property type="match status" value="1"/>
</dbReference>
<dbReference type="EMBL" id="CVMT01000005">
    <property type="protein sequence ID" value="CRG89049.1"/>
    <property type="molecule type" value="Genomic_DNA"/>
</dbReference>
<keyword evidence="4 6" id="KW-0862">Zinc</keyword>
<dbReference type="InterPro" id="IPR011032">
    <property type="entry name" value="GroES-like_sf"/>
</dbReference>
<dbReference type="GO" id="GO:0005737">
    <property type="term" value="C:cytoplasm"/>
    <property type="evidence" value="ECO:0007669"/>
    <property type="project" value="TreeGrafter"/>
</dbReference>
<dbReference type="Proteomes" id="UP000054383">
    <property type="component" value="Unassembled WGS sequence"/>
</dbReference>
<dbReference type="InterPro" id="IPR013154">
    <property type="entry name" value="ADH-like_N"/>
</dbReference>
<evidence type="ECO:0000259" key="7">
    <source>
        <dbReference type="SMART" id="SM00829"/>
    </source>
</evidence>
<evidence type="ECO:0000256" key="3">
    <source>
        <dbReference type="ARBA" id="ARBA00022723"/>
    </source>
</evidence>
<keyword evidence="3 6" id="KW-0479">Metal-binding</keyword>
<evidence type="ECO:0000256" key="1">
    <source>
        <dbReference type="ARBA" id="ARBA00001947"/>
    </source>
</evidence>
<dbReference type="OrthoDB" id="1879366at2759"/>
<dbReference type="Pfam" id="PF00107">
    <property type="entry name" value="ADH_zinc_N"/>
    <property type="match status" value="1"/>
</dbReference>
<reference evidence="8 9" key="1">
    <citation type="submission" date="2015-04" db="EMBL/GenBank/DDBJ databases">
        <authorList>
            <person name="Syromyatnikov M.Y."/>
            <person name="Popov V.N."/>
        </authorList>
    </citation>
    <scope>NUCLEOTIDE SEQUENCE [LARGE SCALE GENOMIC DNA]</scope>
    <source>
        <strain evidence="8">WF-38-12</strain>
    </source>
</reference>
<dbReference type="PANTHER" id="PTHR42940">
    <property type="entry name" value="ALCOHOL DEHYDROGENASE 1-RELATED"/>
    <property type="match status" value="1"/>
</dbReference>
<keyword evidence="5" id="KW-0560">Oxidoreductase</keyword>
<evidence type="ECO:0000256" key="6">
    <source>
        <dbReference type="RuleBase" id="RU361277"/>
    </source>
</evidence>
<dbReference type="SUPFAM" id="SSF51735">
    <property type="entry name" value="NAD(P)-binding Rossmann-fold domains"/>
    <property type="match status" value="1"/>
</dbReference>
<keyword evidence="9" id="KW-1185">Reference proteome</keyword>
<dbReference type="GO" id="GO:0008270">
    <property type="term" value="F:zinc ion binding"/>
    <property type="evidence" value="ECO:0007669"/>
    <property type="project" value="InterPro"/>
</dbReference>
<comment type="similarity">
    <text evidence="2 6">Belongs to the zinc-containing alcohol dehydrogenase family.</text>
</comment>
<evidence type="ECO:0000256" key="2">
    <source>
        <dbReference type="ARBA" id="ARBA00008072"/>
    </source>
</evidence>
<feature type="domain" description="Enoyl reductase (ER)" evidence="7">
    <location>
        <begin position="270"/>
        <end position="608"/>
    </location>
</feature>
<accession>A0A0U1M0H4</accession>
<dbReference type="Gene3D" id="3.40.50.720">
    <property type="entry name" value="NAD(P)-binding Rossmann-like Domain"/>
    <property type="match status" value="1"/>
</dbReference>
<dbReference type="PANTHER" id="PTHR42940:SF8">
    <property type="entry name" value="VACUOLAR PROTEIN SORTING-ASSOCIATED PROTEIN 11"/>
    <property type="match status" value="1"/>
</dbReference>
<evidence type="ECO:0000313" key="9">
    <source>
        <dbReference type="Proteomes" id="UP000054383"/>
    </source>
</evidence>
<dbReference type="STRING" id="28573.A0A0U1M0H4"/>
<dbReference type="SUPFAM" id="SSF50129">
    <property type="entry name" value="GroES-like"/>
    <property type="match status" value="1"/>
</dbReference>
<dbReference type="InterPro" id="IPR013149">
    <property type="entry name" value="ADH-like_C"/>
</dbReference>
<sequence length="616" mass="68118">MPRLKHRTKFESTLAYTINRLKKALCVFERSKSRIEKRRLPHSYLESFLRSSYYDLRILQPNEPMDVNCDDDSDGDYCPRSRKRRKFNNTKAVELPLPMPLLPKKLVIVLHLKSIPAKSFLHKLAQCAIFSDDVDGSDDMEEEVKILKVVEKTPDVIFRSIRTAYCHPLDCELGNNNGEPCEFCRNFTFGMFGLGLKEVKVTDYGRGYGLEEIEGGHKSAGHALVDKLGNNLAKVVSSIPASEGVRADVEFLLPGSDLQKYFCGFVVYRGAPDGSIIETVTSLTDRPLVNDEVYVRVTHSGVCGSDLHCLPLRIALGHEGIGIVEELGPNVKRLQIGDRVGWGFITDTCGSCSACLAGKLFLCESSRAYGPTGDHNSGSFATGAIRRESFLFKIPDTISSERAAPLMCGGATVWAPLFLHDVKPNEIVGIVGIGGVGHLAIQFARAIGCTVIAFSQTESKEQQSLELGASKFLATKGKGVKELLNDLQQKGPDNKTGRDFRLHHLIVTTSEMPDWNVFFPLIRNGATIFPMTGTDFEKKLEIPHMQFLLRGIKVISALPDRQSYPDMLDFAASHGIHPIVEVAPMSVEGVTKSIQRLKDGLVRYRVVLVVVECGFL</sequence>
<comment type="cofactor">
    <cofactor evidence="1 6">
        <name>Zn(2+)</name>
        <dbReference type="ChEBI" id="CHEBI:29105"/>
    </cofactor>
</comment>
<dbReference type="PROSITE" id="PS00065">
    <property type="entry name" value="D_2_HYDROXYACID_DH_1"/>
    <property type="match status" value="1"/>
</dbReference>
<dbReference type="Pfam" id="PF08240">
    <property type="entry name" value="ADH_N"/>
    <property type="match status" value="1"/>
</dbReference>
<dbReference type="InterPro" id="IPR029752">
    <property type="entry name" value="D-isomer_DH_CS1"/>
</dbReference>
<dbReference type="InterPro" id="IPR002328">
    <property type="entry name" value="ADH_Zn_CS"/>
</dbReference>
<organism evidence="8 9">
    <name type="scientific">Talaromyces islandicus</name>
    <name type="common">Penicillium islandicum</name>
    <dbReference type="NCBI Taxonomy" id="28573"/>
    <lineage>
        <taxon>Eukaryota</taxon>
        <taxon>Fungi</taxon>
        <taxon>Dikarya</taxon>
        <taxon>Ascomycota</taxon>
        <taxon>Pezizomycotina</taxon>
        <taxon>Eurotiomycetes</taxon>
        <taxon>Eurotiomycetidae</taxon>
        <taxon>Eurotiales</taxon>
        <taxon>Trichocomaceae</taxon>
        <taxon>Talaromyces</taxon>
        <taxon>Talaromyces sect. Islandici</taxon>
    </lineage>
</organism>
<proteinExistence type="inferred from homology"/>
<dbReference type="AlphaFoldDB" id="A0A0U1M0H4"/>
<dbReference type="InterPro" id="IPR020843">
    <property type="entry name" value="ER"/>
</dbReference>
<name>A0A0U1M0H4_TALIS</name>
<dbReference type="InterPro" id="IPR036291">
    <property type="entry name" value="NAD(P)-bd_dom_sf"/>
</dbReference>
<gene>
    <name evidence="8" type="ORF">PISL3812_06084</name>
</gene>
<dbReference type="SMART" id="SM00829">
    <property type="entry name" value="PKS_ER"/>
    <property type="match status" value="1"/>
</dbReference>
<evidence type="ECO:0000256" key="5">
    <source>
        <dbReference type="ARBA" id="ARBA00023002"/>
    </source>
</evidence>
<evidence type="ECO:0000256" key="4">
    <source>
        <dbReference type="ARBA" id="ARBA00022833"/>
    </source>
</evidence>
<dbReference type="Gene3D" id="3.90.180.10">
    <property type="entry name" value="Medium-chain alcohol dehydrogenases, catalytic domain"/>
    <property type="match status" value="1"/>
</dbReference>